<evidence type="ECO:0000313" key="1">
    <source>
        <dbReference type="EMBL" id="GFT47372.1"/>
    </source>
</evidence>
<dbReference type="AlphaFoldDB" id="A0A8X6P480"/>
<accession>A0A8X6P480</accession>
<dbReference type="Proteomes" id="UP000887013">
    <property type="component" value="Unassembled WGS sequence"/>
</dbReference>
<protein>
    <submittedName>
        <fullName evidence="1">Uncharacterized protein</fullName>
    </submittedName>
</protein>
<proteinExistence type="predicted"/>
<gene>
    <name evidence="1" type="ORF">NPIL_61171</name>
</gene>
<reference evidence="1" key="1">
    <citation type="submission" date="2020-08" db="EMBL/GenBank/DDBJ databases">
        <title>Multicomponent nature underlies the extraordinary mechanical properties of spider dragline silk.</title>
        <authorList>
            <person name="Kono N."/>
            <person name="Nakamura H."/>
            <person name="Mori M."/>
            <person name="Yoshida Y."/>
            <person name="Ohtoshi R."/>
            <person name="Malay A.D."/>
            <person name="Moran D.A.P."/>
            <person name="Tomita M."/>
            <person name="Numata K."/>
            <person name="Arakawa K."/>
        </authorList>
    </citation>
    <scope>NUCLEOTIDE SEQUENCE</scope>
</reference>
<evidence type="ECO:0000313" key="2">
    <source>
        <dbReference type="Proteomes" id="UP000887013"/>
    </source>
</evidence>
<organism evidence="1 2">
    <name type="scientific">Nephila pilipes</name>
    <name type="common">Giant wood spider</name>
    <name type="synonym">Nephila maculata</name>
    <dbReference type="NCBI Taxonomy" id="299642"/>
    <lineage>
        <taxon>Eukaryota</taxon>
        <taxon>Metazoa</taxon>
        <taxon>Ecdysozoa</taxon>
        <taxon>Arthropoda</taxon>
        <taxon>Chelicerata</taxon>
        <taxon>Arachnida</taxon>
        <taxon>Araneae</taxon>
        <taxon>Araneomorphae</taxon>
        <taxon>Entelegynae</taxon>
        <taxon>Araneoidea</taxon>
        <taxon>Nephilidae</taxon>
        <taxon>Nephila</taxon>
    </lineage>
</organism>
<comment type="caution">
    <text evidence="1">The sequence shown here is derived from an EMBL/GenBank/DDBJ whole genome shotgun (WGS) entry which is preliminary data.</text>
</comment>
<sequence length="101" mass="11844">MNCISFLVNFVFLHNSSKVLRRDGRIGDDGCRPWWPPSMDSQLPDFHVESQQQIRPDFVVYPDTHSPFKNHFFFPIFLNIQTSKKINLFFLSDKNIPDSSP</sequence>
<keyword evidence="2" id="KW-1185">Reference proteome</keyword>
<name>A0A8X6P480_NEPPI</name>
<dbReference type="EMBL" id="BMAW01016128">
    <property type="protein sequence ID" value="GFT47372.1"/>
    <property type="molecule type" value="Genomic_DNA"/>
</dbReference>